<keyword evidence="2" id="KW-0186">Copper</keyword>
<keyword evidence="1" id="KW-0479">Metal-binding</keyword>
<protein>
    <submittedName>
        <fullName evidence="5">Plastocyanin/azurin family copper-binding protein</fullName>
    </submittedName>
</protein>
<proteinExistence type="predicted"/>
<name>A0ABT4RG91_9ACTN</name>
<dbReference type="InterPro" id="IPR008972">
    <property type="entry name" value="Cupredoxin"/>
</dbReference>
<comment type="caution">
    <text evidence="5">The sequence shown here is derived from an EMBL/GenBank/DDBJ whole genome shotgun (WGS) entry which is preliminary data.</text>
</comment>
<evidence type="ECO:0000256" key="1">
    <source>
        <dbReference type="ARBA" id="ARBA00022723"/>
    </source>
</evidence>
<keyword evidence="3" id="KW-0732">Signal</keyword>
<dbReference type="RefSeq" id="WP_202957322.1">
    <property type="nucleotide sequence ID" value="NZ_JAPCID010000010.1"/>
</dbReference>
<accession>A0ABT4RG91</accession>
<evidence type="ECO:0000313" key="6">
    <source>
        <dbReference type="Proteomes" id="UP001147700"/>
    </source>
</evidence>
<dbReference type="PROSITE" id="PS00079">
    <property type="entry name" value="MULTICOPPER_OXIDASE1"/>
    <property type="match status" value="1"/>
</dbReference>
<dbReference type="EMBL" id="JAPCID010000010">
    <property type="protein sequence ID" value="MDA0137559.1"/>
    <property type="molecule type" value="Genomic_DNA"/>
</dbReference>
<sequence>MPSLPYRRLLVGALALSLVPVSSALAGGTVKVTMDEFTLKSSPKSVSAGKVVFDARNDGADRHELVVLRTSTAASKLPQSGGRASEKGRVGDTGVFAGGKSKKLTVTLKKGHYVLVCNLPGHYAGGMRADFTVK</sequence>
<dbReference type="InterPro" id="IPR000923">
    <property type="entry name" value="BlueCu_1"/>
</dbReference>
<dbReference type="Proteomes" id="UP001147700">
    <property type="component" value="Unassembled WGS sequence"/>
</dbReference>
<feature type="signal peptide" evidence="3">
    <location>
        <begin position="1"/>
        <end position="26"/>
    </location>
</feature>
<dbReference type="InterPro" id="IPR033138">
    <property type="entry name" value="Cu_oxidase_CS"/>
</dbReference>
<dbReference type="Pfam" id="PF00127">
    <property type="entry name" value="Copper-bind"/>
    <property type="match status" value="1"/>
</dbReference>
<evidence type="ECO:0000256" key="2">
    <source>
        <dbReference type="ARBA" id="ARBA00023008"/>
    </source>
</evidence>
<gene>
    <name evidence="5" type="ORF">OJ962_08635</name>
</gene>
<organism evidence="5 6">
    <name type="scientific">Solirubrobacter deserti</name>
    <dbReference type="NCBI Taxonomy" id="2282478"/>
    <lineage>
        <taxon>Bacteria</taxon>
        <taxon>Bacillati</taxon>
        <taxon>Actinomycetota</taxon>
        <taxon>Thermoleophilia</taxon>
        <taxon>Solirubrobacterales</taxon>
        <taxon>Solirubrobacteraceae</taxon>
        <taxon>Solirubrobacter</taxon>
    </lineage>
</organism>
<evidence type="ECO:0000256" key="3">
    <source>
        <dbReference type="SAM" id="SignalP"/>
    </source>
</evidence>
<feature type="chain" id="PRO_5046862105" evidence="3">
    <location>
        <begin position="27"/>
        <end position="134"/>
    </location>
</feature>
<feature type="domain" description="Blue (type 1) copper" evidence="4">
    <location>
        <begin position="45"/>
        <end position="134"/>
    </location>
</feature>
<evidence type="ECO:0000313" key="5">
    <source>
        <dbReference type="EMBL" id="MDA0137559.1"/>
    </source>
</evidence>
<reference evidence="5" key="1">
    <citation type="submission" date="2022-10" db="EMBL/GenBank/DDBJ databases">
        <title>The WGS of Solirubrobacter sp. CPCC 204708.</title>
        <authorList>
            <person name="Jiang Z."/>
        </authorList>
    </citation>
    <scope>NUCLEOTIDE SEQUENCE</scope>
    <source>
        <strain evidence="5">CPCC 204708</strain>
    </source>
</reference>
<keyword evidence="6" id="KW-1185">Reference proteome</keyword>
<dbReference type="Gene3D" id="2.60.40.420">
    <property type="entry name" value="Cupredoxins - blue copper proteins"/>
    <property type="match status" value="1"/>
</dbReference>
<evidence type="ECO:0000259" key="4">
    <source>
        <dbReference type="Pfam" id="PF00127"/>
    </source>
</evidence>
<dbReference type="SUPFAM" id="SSF49503">
    <property type="entry name" value="Cupredoxins"/>
    <property type="match status" value="1"/>
</dbReference>